<evidence type="ECO:0000313" key="3">
    <source>
        <dbReference type="Proteomes" id="UP000284822"/>
    </source>
</evidence>
<accession>A0A417Z698</accession>
<dbReference type="SMART" id="SM00530">
    <property type="entry name" value="HTH_XRE"/>
    <property type="match status" value="1"/>
</dbReference>
<name>A0A417Z698_9LACO</name>
<dbReference type="EMBL" id="QOCS01000014">
    <property type="protein sequence ID" value="RHW46122.1"/>
    <property type="molecule type" value="Genomic_DNA"/>
</dbReference>
<dbReference type="Proteomes" id="UP000284822">
    <property type="component" value="Unassembled WGS sequence"/>
</dbReference>
<dbReference type="PROSITE" id="PS50943">
    <property type="entry name" value="HTH_CROC1"/>
    <property type="match status" value="1"/>
</dbReference>
<sequence>MTTLDRIKKLAKQRGWSLQKLAEKAELGKNSIYRWNTKVPSTASLQKVANVLNVSIEDLLDSNDLPKKPAVKDITEEINNPDEDTLLAYEGMPIPEEELEMIRRILEGRKRNG</sequence>
<dbReference type="RefSeq" id="WP_118910967.1">
    <property type="nucleotide sequence ID" value="NZ_QOCS01000014.1"/>
</dbReference>
<dbReference type="AlphaFoldDB" id="A0A417Z698"/>
<dbReference type="InterPro" id="IPR010982">
    <property type="entry name" value="Lambda_DNA-bd_dom_sf"/>
</dbReference>
<dbReference type="CDD" id="cd00093">
    <property type="entry name" value="HTH_XRE"/>
    <property type="match status" value="1"/>
</dbReference>
<comment type="caution">
    <text evidence="2">The sequence shown here is derived from an EMBL/GenBank/DDBJ whole genome shotgun (WGS) entry which is preliminary data.</text>
</comment>
<dbReference type="InterPro" id="IPR001387">
    <property type="entry name" value="Cro/C1-type_HTH"/>
</dbReference>
<dbReference type="GO" id="GO:0003677">
    <property type="term" value="F:DNA binding"/>
    <property type="evidence" value="ECO:0007669"/>
    <property type="project" value="InterPro"/>
</dbReference>
<dbReference type="Pfam" id="PF13443">
    <property type="entry name" value="HTH_26"/>
    <property type="match status" value="1"/>
</dbReference>
<organism evidence="2 3">
    <name type="scientific">Bombilactobacillus bombi</name>
    <dbReference type="NCBI Taxonomy" id="1303590"/>
    <lineage>
        <taxon>Bacteria</taxon>
        <taxon>Bacillati</taxon>
        <taxon>Bacillota</taxon>
        <taxon>Bacilli</taxon>
        <taxon>Lactobacillales</taxon>
        <taxon>Lactobacillaceae</taxon>
        <taxon>Bombilactobacillus</taxon>
    </lineage>
</organism>
<feature type="domain" description="HTH cro/C1-type" evidence="1">
    <location>
        <begin position="7"/>
        <end position="59"/>
    </location>
</feature>
<protein>
    <submittedName>
        <fullName evidence="2">XRE family transcriptional regulator</fullName>
    </submittedName>
</protein>
<gene>
    <name evidence="2" type="ORF">DS832_07165</name>
</gene>
<evidence type="ECO:0000259" key="1">
    <source>
        <dbReference type="PROSITE" id="PS50943"/>
    </source>
</evidence>
<evidence type="ECO:0000313" key="2">
    <source>
        <dbReference type="EMBL" id="RHW46122.1"/>
    </source>
</evidence>
<dbReference type="Gene3D" id="1.10.260.40">
    <property type="entry name" value="lambda repressor-like DNA-binding domains"/>
    <property type="match status" value="1"/>
</dbReference>
<proteinExistence type="predicted"/>
<dbReference type="SUPFAM" id="SSF47413">
    <property type="entry name" value="lambda repressor-like DNA-binding domains"/>
    <property type="match status" value="1"/>
</dbReference>
<reference evidence="2 3" key="1">
    <citation type="submission" date="2018-07" db="EMBL/GenBank/DDBJ databases">
        <title>Genome sequences of six Lactobacillus spp. isolated from bumble bee guts.</title>
        <authorList>
            <person name="Motta E.V.S."/>
            <person name="Moran N.A."/>
        </authorList>
    </citation>
    <scope>NUCLEOTIDE SEQUENCE [LARGE SCALE GENOMIC DNA]</scope>
    <source>
        <strain evidence="2 3">LV-8.1</strain>
    </source>
</reference>